<dbReference type="AlphaFoldDB" id="R7VJ24"/>
<dbReference type="PROSITE" id="PS00778">
    <property type="entry name" value="HIS_ACID_PHOSPHAT_2"/>
    <property type="match status" value="1"/>
</dbReference>
<evidence type="ECO:0000256" key="5">
    <source>
        <dbReference type="ARBA" id="ARBA00022801"/>
    </source>
</evidence>
<evidence type="ECO:0000256" key="4">
    <source>
        <dbReference type="ARBA" id="ARBA00022729"/>
    </source>
</evidence>
<dbReference type="GO" id="GO:0003993">
    <property type="term" value="F:acid phosphatase activity"/>
    <property type="evidence" value="ECO:0007669"/>
    <property type="project" value="UniProtKB-EC"/>
</dbReference>
<evidence type="ECO:0000313" key="10">
    <source>
        <dbReference type="EMBL" id="ELU15705.1"/>
    </source>
</evidence>
<dbReference type="Proteomes" id="UP000014760">
    <property type="component" value="Unassembled WGS sequence"/>
</dbReference>
<name>R7VJ24_CAPTE</name>
<comment type="catalytic activity">
    <reaction evidence="1">
        <text>a phosphate monoester + H2O = an alcohol + phosphate</text>
        <dbReference type="Rhea" id="RHEA:15017"/>
        <dbReference type="ChEBI" id="CHEBI:15377"/>
        <dbReference type="ChEBI" id="CHEBI:30879"/>
        <dbReference type="ChEBI" id="CHEBI:43474"/>
        <dbReference type="ChEBI" id="CHEBI:67140"/>
        <dbReference type="EC" id="3.1.3.2"/>
    </reaction>
</comment>
<dbReference type="OMA" id="HTINDIH"/>
<reference evidence="11" key="3">
    <citation type="submission" date="2015-06" db="UniProtKB">
        <authorList>
            <consortium name="EnsemblMetazoa"/>
        </authorList>
    </citation>
    <scope>IDENTIFICATION</scope>
</reference>
<accession>R7VJ24</accession>
<dbReference type="HOGENOM" id="CLU_030431_1_1_1"/>
<dbReference type="Gene3D" id="3.40.50.1240">
    <property type="entry name" value="Phosphoglycerate mutase-like"/>
    <property type="match status" value="1"/>
</dbReference>
<keyword evidence="6" id="KW-1015">Disulfide bond</keyword>
<dbReference type="PROSITE" id="PS00616">
    <property type="entry name" value="HIS_ACID_PHOSPHAT_1"/>
    <property type="match status" value="1"/>
</dbReference>
<keyword evidence="12" id="KW-1185">Reference proteome</keyword>
<gene>
    <name evidence="10" type="ORF">CAPTEDRAFT_175240</name>
</gene>
<evidence type="ECO:0000313" key="12">
    <source>
        <dbReference type="Proteomes" id="UP000014760"/>
    </source>
</evidence>
<dbReference type="EMBL" id="AMQN01004478">
    <property type="status" value="NOT_ANNOTATED_CDS"/>
    <property type="molecule type" value="Genomic_DNA"/>
</dbReference>
<dbReference type="EMBL" id="KB293638">
    <property type="protein sequence ID" value="ELU15705.1"/>
    <property type="molecule type" value="Genomic_DNA"/>
</dbReference>
<reference evidence="12" key="1">
    <citation type="submission" date="2012-12" db="EMBL/GenBank/DDBJ databases">
        <authorList>
            <person name="Hellsten U."/>
            <person name="Grimwood J."/>
            <person name="Chapman J.A."/>
            <person name="Shapiro H."/>
            <person name="Aerts A."/>
            <person name="Otillar R.P."/>
            <person name="Terry A.Y."/>
            <person name="Boore J.L."/>
            <person name="Simakov O."/>
            <person name="Marletaz F."/>
            <person name="Cho S.-J."/>
            <person name="Edsinger-Gonzales E."/>
            <person name="Havlak P."/>
            <person name="Kuo D.-H."/>
            <person name="Larsson T."/>
            <person name="Lv J."/>
            <person name="Arendt D."/>
            <person name="Savage R."/>
            <person name="Osoegawa K."/>
            <person name="de Jong P."/>
            <person name="Lindberg D.R."/>
            <person name="Seaver E.C."/>
            <person name="Weisblat D.A."/>
            <person name="Putnam N.H."/>
            <person name="Grigoriev I.V."/>
            <person name="Rokhsar D.S."/>
        </authorList>
    </citation>
    <scope>NUCLEOTIDE SEQUENCE</scope>
    <source>
        <strain evidence="12">I ESC-2004</strain>
    </source>
</reference>
<evidence type="ECO:0000256" key="1">
    <source>
        <dbReference type="ARBA" id="ARBA00000032"/>
    </source>
</evidence>
<dbReference type="STRING" id="283909.R7VJ24"/>
<dbReference type="InterPro" id="IPR000560">
    <property type="entry name" value="His_Pase_clade-2"/>
</dbReference>
<evidence type="ECO:0000256" key="8">
    <source>
        <dbReference type="SAM" id="Phobius"/>
    </source>
</evidence>
<dbReference type="SUPFAM" id="SSF53254">
    <property type="entry name" value="Phosphoglycerate mutase-like"/>
    <property type="match status" value="1"/>
</dbReference>
<evidence type="ECO:0000256" key="2">
    <source>
        <dbReference type="ARBA" id="ARBA00005375"/>
    </source>
</evidence>
<keyword evidence="5" id="KW-0378">Hydrolase</keyword>
<evidence type="ECO:0000256" key="9">
    <source>
        <dbReference type="SAM" id="SignalP"/>
    </source>
</evidence>
<keyword evidence="8" id="KW-0812">Transmembrane</keyword>
<feature type="chain" id="PRO_5010979183" description="acid phosphatase" evidence="9">
    <location>
        <begin position="19"/>
        <end position="441"/>
    </location>
</feature>
<dbReference type="InterPro" id="IPR029033">
    <property type="entry name" value="His_PPase_superfam"/>
</dbReference>
<dbReference type="EC" id="3.1.3.2" evidence="3"/>
<evidence type="ECO:0000313" key="11">
    <source>
        <dbReference type="EnsemblMetazoa" id="CapteP175240"/>
    </source>
</evidence>
<evidence type="ECO:0000256" key="7">
    <source>
        <dbReference type="ARBA" id="ARBA00023180"/>
    </source>
</evidence>
<dbReference type="Pfam" id="PF00328">
    <property type="entry name" value="His_Phos_2"/>
    <property type="match status" value="1"/>
</dbReference>
<sequence>MWQLSVPFLFAFHSLASTQAPETLQFVHTLYRHGDRSPIRTFPADQHQEDTWPQGFGQLTQIGMRQEFELGLWLRKRYSNFISSEYLRDQIYVRSTDYDRTLMSAQSVLAGMFQPNSDQIWNPKIPWQPIPVHTKPRFEDWLLLDPPCPVLDRLKEERNASEEELSMERQYSSILSVINNYTQANLTSIFQIGYIMDALLCERRNNRKSPEWLSDTMISAWYDHILPVSSRHSNQDPIQRKLLGGVIVGEMINEWRLQLENITEKRQLKMMMYSAHDSTVMKLLFALDVFNRRSVPYSACVMIELHYSNQLGNFVQIWLKNDTISQPDFRQQIAHQLQIKGCELNCPLDKFVNLMKPIIPIDRYRDCHVDTEAVSSDTRDILIALFVSLGLASAVAVAIICFAIRKHSPRHRARNFGRMRAEQIPEEVPMMLNADDDDDEI</sequence>
<keyword evidence="4 9" id="KW-0732">Signal</keyword>
<keyword evidence="7" id="KW-0325">Glycoprotein</keyword>
<proteinExistence type="inferred from homology"/>
<keyword evidence="8" id="KW-1133">Transmembrane helix</keyword>
<evidence type="ECO:0000256" key="6">
    <source>
        <dbReference type="ARBA" id="ARBA00023157"/>
    </source>
</evidence>
<comment type="similarity">
    <text evidence="2">Belongs to the histidine acid phosphatase family.</text>
</comment>
<feature type="transmembrane region" description="Helical" evidence="8">
    <location>
        <begin position="381"/>
        <end position="404"/>
    </location>
</feature>
<dbReference type="EnsemblMetazoa" id="CapteT175240">
    <property type="protein sequence ID" value="CapteP175240"/>
    <property type="gene ID" value="CapteG175240"/>
</dbReference>
<dbReference type="CDD" id="cd07061">
    <property type="entry name" value="HP_HAP_like"/>
    <property type="match status" value="1"/>
</dbReference>
<keyword evidence="8" id="KW-0472">Membrane</keyword>
<feature type="signal peptide" evidence="9">
    <location>
        <begin position="1"/>
        <end position="18"/>
    </location>
</feature>
<dbReference type="InterPro" id="IPR050645">
    <property type="entry name" value="Histidine_acid_phosphatase"/>
</dbReference>
<reference evidence="10 12" key="2">
    <citation type="journal article" date="2013" name="Nature">
        <title>Insights into bilaterian evolution from three spiralian genomes.</title>
        <authorList>
            <person name="Simakov O."/>
            <person name="Marletaz F."/>
            <person name="Cho S.J."/>
            <person name="Edsinger-Gonzales E."/>
            <person name="Havlak P."/>
            <person name="Hellsten U."/>
            <person name="Kuo D.H."/>
            <person name="Larsson T."/>
            <person name="Lv J."/>
            <person name="Arendt D."/>
            <person name="Savage R."/>
            <person name="Osoegawa K."/>
            <person name="de Jong P."/>
            <person name="Grimwood J."/>
            <person name="Chapman J.A."/>
            <person name="Shapiro H."/>
            <person name="Aerts A."/>
            <person name="Otillar R.P."/>
            <person name="Terry A.Y."/>
            <person name="Boore J.L."/>
            <person name="Grigoriev I.V."/>
            <person name="Lindberg D.R."/>
            <person name="Seaver E.C."/>
            <person name="Weisblat D.A."/>
            <person name="Putnam N.H."/>
            <person name="Rokhsar D.S."/>
        </authorList>
    </citation>
    <scope>NUCLEOTIDE SEQUENCE</scope>
    <source>
        <strain evidence="10 12">I ESC-2004</strain>
    </source>
</reference>
<organism evidence="10">
    <name type="scientific">Capitella teleta</name>
    <name type="common">Polychaete worm</name>
    <dbReference type="NCBI Taxonomy" id="283909"/>
    <lineage>
        <taxon>Eukaryota</taxon>
        <taxon>Metazoa</taxon>
        <taxon>Spiralia</taxon>
        <taxon>Lophotrochozoa</taxon>
        <taxon>Annelida</taxon>
        <taxon>Polychaeta</taxon>
        <taxon>Sedentaria</taxon>
        <taxon>Scolecida</taxon>
        <taxon>Capitellidae</taxon>
        <taxon>Capitella</taxon>
    </lineage>
</organism>
<dbReference type="InterPro" id="IPR033379">
    <property type="entry name" value="Acid_Pase_AS"/>
</dbReference>
<evidence type="ECO:0000256" key="3">
    <source>
        <dbReference type="ARBA" id="ARBA00012646"/>
    </source>
</evidence>
<dbReference type="PANTHER" id="PTHR11567:SF211">
    <property type="entry name" value="PROSTATIC ACID PHOSPHATASE"/>
    <property type="match status" value="1"/>
</dbReference>
<dbReference type="OrthoDB" id="5821688at2759"/>
<dbReference type="PANTHER" id="PTHR11567">
    <property type="entry name" value="ACID PHOSPHATASE-RELATED"/>
    <property type="match status" value="1"/>
</dbReference>
<protein>
    <recommendedName>
        <fullName evidence="3">acid phosphatase</fullName>
        <ecNumber evidence="3">3.1.3.2</ecNumber>
    </recommendedName>
</protein>